<feature type="transmembrane region" description="Helical" evidence="4">
    <location>
        <begin position="109"/>
        <end position="128"/>
    </location>
</feature>
<dbReference type="RefSeq" id="WP_232007047.1">
    <property type="nucleotide sequence ID" value="NZ_AQGW01000020.1"/>
</dbReference>
<keyword evidence="4" id="KW-0812">Transmembrane</keyword>
<dbReference type="AlphaFoldDB" id="A0A2K4X894"/>
<comment type="cofactor">
    <cofactor evidence="1">
        <name>Mg(2+)</name>
        <dbReference type="ChEBI" id="CHEBI:18420"/>
    </cofactor>
</comment>
<evidence type="ECO:0000313" key="8">
    <source>
        <dbReference type="Proteomes" id="UP000238288"/>
    </source>
</evidence>
<accession>A0A2K4X894</accession>
<evidence type="ECO:0000256" key="4">
    <source>
        <dbReference type="SAM" id="Phobius"/>
    </source>
</evidence>
<dbReference type="GO" id="GO:0043709">
    <property type="term" value="P:cell adhesion involved in single-species biofilm formation"/>
    <property type="evidence" value="ECO:0007669"/>
    <property type="project" value="TreeGrafter"/>
</dbReference>
<gene>
    <name evidence="7" type="ORF">PCAR9_A20994</name>
    <name evidence="6" type="ORF">PCARR_a1134</name>
</gene>
<dbReference type="PANTHER" id="PTHR45138:SF9">
    <property type="entry name" value="DIGUANYLATE CYCLASE DGCM-RELATED"/>
    <property type="match status" value="1"/>
</dbReference>
<organism evidence="7 8">
    <name type="scientific">Pseudoalteromonas carrageenovora IAM 12662</name>
    <dbReference type="NCBI Taxonomy" id="1314868"/>
    <lineage>
        <taxon>Bacteria</taxon>
        <taxon>Pseudomonadati</taxon>
        <taxon>Pseudomonadota</taxon>
        <taxon>Gammaproteobacteria</taxon>
        <taxon>Alteromonadales</taxon>
        <taxon>Pseudoalteromonadaceae</taxon>
        <taxon>Pseudoalteromonas</taxon>
    </lineage>
</organism>
<reference evidence="7 8" key="2">
    <citation type="submission" date="2017-11" db="EMBL/GenBank/DDBJ databases">
        <authorList>
            <person name="Han C.G."/>
        </authorList>
    </citation>
    <scope>NUCLEOTIDE SEQUENCE [LARGE SCALE GENOMIC DNA]</scope>
    <source>
        <strain evidence="8">ATCC 43555</strain>
        <strain evidence="7">ATCC43555</strain>
    </source>
</reference>
<reference evidence="6 9" key="1">
    <citation type="submission" date="2015-06" db="EMBL/GenBank/DDBJ databases">
        <title>Genome sequence of Pseudoalteromonas carrageenovora.</title>
        <authorList>
            <person name="Xie B.-B."/>
            <person name="Rong J.-C."/>
            <person name="Qin Q.-L."/>
            <person name="Zhang Y.-Z."/>
        </authorList>
    </citation>
    <scope>NUCLEOTIDE SEQUENCE [LARGE SCALE GENOMIC DNA]</scope>
    <source>
        <strain evidence="6 9">IAM 12662</strain>
    </source>
</reference>
<proteinExistence type="predicted"/>
<dbReference type="InterPro" id="IPR029787">
    <property type="entry name" value="Nucleotide_cyclase"/>
</dbReference>
<dbReference type="Proteomes" id="UP000615003">
    <property type="component" value="Unassembled WGS sequence"/>
</dbReference>
<dbReference type="Proteomes" id="UP000238288">
    <property type="component" value="Chromosome PCAR9a"/>
</dbReference>
<feature type="transmembrane region" description="Helical" evidence="4">
    <location>
        <begin position="38"/>
        <end position="56"/>
    </location>
</feature>
<dbReference type="SUPFAM" id="SSF55073">
    <property type="entry name" value="Nucleotide cyclase"/>
    <property type="match status" value="1"/>
</dbReference>
<dbReference type="EMBL" id="AQGW01000020">
    <property type="protein sequence ID" value="MBE0382877.1"/>
    <property type="molecule type" value="Genomic_DNA"/>
</dbReference>
<dbReference type="Pfam" id="PF00990">
    <property type="entry name" value="GGDEF"/>
    <property type="match status" value="1"/>
</dbReference>
<dbReference type="GO" id="GO:0005886">
    <property type="term" value="C:plasma membrane"/>
    <property type="evidence" value="ECO:0007669"/>
    <property type="project" value="TreeGrafter"/>
</dbReference>
<dbReference type="InterPro" id="IPR000160">
    <property type="entry name" value="GGDEF_dom"/>
</dbReference>
<evidence type="ECO:0000256" key="2">
    <source>
        <dbReference type="ARBA" id="ARBA00012528"/>
    </source>
</evidence>
<name>A0A2K4X894_PSEVC</name>
<dbReference type="GeneID" id="93663208"/>
<evidence type="ECO:0000313" key="9">
    <source>
        <dbReference type="Proteomes" id="UP000615003"/>
    </source>
</evidence>
<dbReference type="GO" id="GO:1902201">
    <property type="term" value="P:negative regulation of bacterial-type flagellum-dependent cell motility"/>
    <property type="evidence" value="ECO:0007669"/>
    <property type="project" value="TreeGrafter"/>
</dbReference>
<keyword evidence="4" id="KW-0472">Membrane</keyword>
<dbReference type="FunFam" id="3.30.70.270:FF:000001">
    <property type="entry name" value="Diguanylate cyclase domain protein"/>
    <property type="match status" value="1"/>
</dbReference>
<comment type="catalytic activity">
    <reaction evidence="3">
        <text>2 GTP = 3',3'-c-di-GMP + 2 diphosphate</text>
        <dbReference type="Rhea" id="RHEA:24898"/>
        <dbReference type="ChEBI" id="CHEBI:33019"/>
        <dbReference type="ChEBI" id="CHEBI:37565"/>
        <dbReference type="ChEBI" id="CHEBI:58805"/>
        <dbReference type="EC" id="2.7.7.65"/>
    </reaction>
</comment>
<dbReference type="SMART" id="SM00267">
    <property type="entry name" value="GGDEF"/>
    <property type="match status" value="1"/>
</dbReference>
<sequence length="352" mass="39889">MYEYSNNSERKLIVRFFSSIGFIATFSMSSLAFINSSFLLSFALFVSACFYIWAFSSVKGLERSASAILYNLYALMFYLVVTGGVEGTGPIWIFIVSPVTYSIRGLKRGTFDIILFLLAIILGFHFADRFNIYDYNPEQLPLRIMLSFIIVALLSGYYEYSREKYNSKIIALSQKNELLATIDPLTNLPNRRFTMDKLATFKKELKEANIPFVLLLADVDNFKKINDEFGHDFGDKALIHLSKTFQKNIPKNAIASRWGGEEFLIILPDSNLENGMQIAEKIHNSLKNSEVQHLENSTSLTLSIGAISASVERSIDSDIKLADELLYKAKEQGKNRTCSYTNLHKSLINLTN</sequence>
<feature type="transmembrane region" description="Helical" evidence="4">
    <location>
        <begin position="12"/>
        <end position="32"/>
    </location>
</feature>
<evidence type="ECO:0000313" key="7">
    <source>
        <dbReference type="EMBL" id="SOU40546.1"/>
    </source>
</evidence>
<protein>
    <recommendedName>
        <fullName evidence="2">diguanylate cyclase</fullName>
        <ecNumber evidence="2">2.7.7.65</ecNumber>
    </recommendedName>
</protein>
<evidence type="ECO:0000256" key="3">
    <source>
        <dbReference type="ARBA" id="ARBA00034247"/>
    </source>
</evidence>
<feature type="domain" description="GGDEF" evidence="5">
    <location>
        <begin position="210"/>
        <end position="342"/>
    </location>
</feature>
<evidence type="ECO:0000259" key="5">
    <source>
        <dbReference type="PROSITE" id="PS50887"/>
    </source>
</evidence>
<dbReference type="InterPro" id="IPR050469">
    <property type="entry name" value="Diguanylate_Cyclase"/>
</dbReference>
<feature type="transmembrane region" description="Helical" evidence="4">
    <location>
        <begin position="140"/>
        <end position="158"/>
    </location>
</feature>
<keyword evidence="9" id="KW-1185">Reference proteome</keyword>
<dbReference type="Gene3D" id="3.30.70.270">
    <property type="match status" value="1"/>
</dbReference>
<dbReference type="NCBIfam" id="TIGR00254">
    <property type="entry name" value="GGDEF"/>
    <property type="match status" value="1"/>
</dbReference>
<keyword evidence="4" id="KW-1133">Transmembrane helix</keyword>
<dbReference type="PANTHER" id="PTHR45138">
    <property type="entry name" value="REGULATORY COMPONENTS OF SENSORY TRANSDUCTION SYSTEM"/>
    <property type="match status" value="1"/>
</dbReference>
<evidence type="ECO:0000256" key="1">
    <source>
        <dbReference type="ARBA" id="ARBA00001946"/>
    </source>
</evidence>
<evidence type="ECO:0000313" key="6">
    <source>
        <dbReference type="EMBL" id="MBE0382877.1"/>
    </source>
</evidence>
<dbReference type="EMBL" id="LT965928">
    <property type="protein sequence ID" value="SOU40546.1"/>
    <property type="molecule type" value="Genomic_DNA"/>
</dbReference>
<dbReference type="EC" id="2.7.7.65" evidence="2"/>
<dbReference type="GO" id="GO:0052621">
    <property type="term" value="F:diguanylate cyclase activity"/>
    <property type="evidence" value="ECO:0007669"/>
    <property type="project" value="UniProtKB-EC"/>
</dbReference>
<dbReference type="InterPro" id="IPR043128">
    <property type="entry name" value="Rev_trsase/Diguanyl_cyclase"/>
</dbReference>
<feature type="transmembrane region" description="Helical" evidence="4">
    <location>
        <begin position="68"/>
        <end position="97"/>
    </location>
</feature>
<dbReference type="CDD" id="cd01949">
    <property type="entry name" value="GGDEF"/>
    <property type="match status" value="1"/>
</dbReference>
<dbReference type="PROSITE" id="PS50887">
    <property type="entry name" value="GGDEF"/>
    <property type="match status" value="1"/>
</dbReference>